<feature type="region of interest" description="Disordered" evidence="4">
    <location>
        <begin position="369"/>
        <end position="410"/>
    </location>
</feature>
<dbReference type="SMART" id="SM00244">
    <property type="entry name" value="PHB"/>
    <property type="match status" value="1"/>
</dbReference>
<dbReference type="FunFam" id="3.30.479.30:FF:000008">
    <property type="entry name" value="Stomatin-like protein 2, mitochondrial"/>
    <property type="match status" value="1"/>
</dbReference>
<evidence type="ECO:0000256" key="2">
    <source>
        <dbReference type="ARBA" id="ARBA00008164"/>
    </source>
</evidence>
<dbReference type="InterPro" id="IPR001107">
    <property type="entry name" value="Band_7"/>
</dbReference>
<evidence type="ECO:0000313" key="6">
    <source>
        <dbReference type="EMBL" id="PIA34968.1"/>
    </source>
</evidence>
<dbReference type="InterPro" id="IPR050710">
    <property type="entry name" value="Band7/mec-2_domain"/>
</dbReference>
<dbReference type="InParanoid" id="A0A2G5CUN6"/>
<sequence length="410" mass="44721">MSMFRVGIVNTMRSLKSRPLSSSSSSSSSMLMLRASPTINGFPTSVRHFRTNRSGEEYALQPPMNWGVQIVPERMALIVERFGQYTKTLKPGIHFLVPFVDRIAYAHSLKEEAIPIPDQSAITSDNVTISISGVLYVKIVDPKEASYGVEDPLFSVIQLAQTTMRTELGKMTLDDTFRERDTLNENIVTAINEAAEAWGLKCLRYEIKDIHPPKGVRVAMEMQVEAERKKRAQILEAEGLKQAQVLKSQGEQEAQINVAKGKRESVILESEAALMDKSNRAEGDAAAIAKVMAAIKNNGGVEAASLRVAEMYIQAFGKIAKESTTMLLPAGAASPASMIAQCMSLYKTCLGDGSGAVINENLSSEISENKLIGSRSPTTDKHEHEKTVSSSHDDVGKPVFSLQNQKKGGS</sequence>
<dbReference type="PANTHER" id="PTHR43327:SF10">
    <property type="entry name" value="STOMATIN-LIKE PROTEIN 2, MITOCHONDRIAL"/>
    <property type="match status" value="1"/>
</dbReference>
<name>A0A2G5CUN6_AQUCA</name>
<dbReference type="GO" id="GO:0005739">
    <property type="term" value="C:mitochondrion"/>
    <property type="evidence" value="ECO:0007669"/>
    <property type="project" value="UniProtKB-SubCell"/>
</dbReference>
<dbReference type="SUPFAM" id="SSF117892">
    <property type="entry name" value="Band 7/SPFH domain"/>
    <property type="match status" value="1"/>
</dbReference>
<dbReference type="OrthoDB" id="434619at2759"/>
<protein>
    <recommendedName>
        <fullName evidence="5">Band 7 domain-containing protein</fullName>
    </recommendedName>
</protein>
<evidence type="ECO:0000256" key="4">
    <source>
        <dbReference type="SAM" id="MobiDB-lite"/>
    </source>
</evidence>
<dbReference type="STRING" id="218851.A0A2G5CUN6"/>
<dbReference type="EMBL" id="KZ305054">
    <property type="protein sequence ID" value="PIA34968.1"/>
    <property type="molecule type" value="Genomic_DNA"/>
</dbReference>
<organism evidence="6 7">
    <name type="scientific">Aquilegia coerulea</name>
    <name type="common">Rocky mountain columbine</name>
    <dbReference type="NCBI Taxonomy" id="218851"/>
    <lineage>
        <taxon>Eukaryota</taxon>
        <taxon>Viridiplantae</taxon>
        <taxon>Streptophyta</taxon>
        <taxon>Embryophyta</taxon>
        <taxon>Tracheophyta</taxon>
        <taxon>Spermatophyta</taxon>
        <taxon>Magnoliopsida</taxon>
        <taxon>Ranunculales</taxon>
        <taxon>Ranunculaceae</taxon>
        <taxon>Thalictroideae</taxon>
        <taxon>Aquilegia</taxon>
    </lineage>
</organism>
<evidence type="ECO:0000256" key="1">
    <source>
        <dbReference type="ARBA" id="ARBA00004173"/>
    </source>
</evidence>
<dbReference type="Proteomes" id="UP000230069">
    <property type="component" value="Unassembled WGS sequence"/>
</dbReference>
<dbReference type="PANTHER" id="PTHR43327">
    <property type="entry name" value="STOMATIN-LIKE PROTEIN 2, MITOCHONDRIAL"/>
    <property type="match status" value="1"/>
</dbReference>
<dbReference type="CDD" id="cd08829">
    <property type="entry name" value="SPFH_paraslipin"/>
    <property type="match status" value="1"/>
</dbReference>
<evidence type="ECO:0000259" key="5">
    <source>
        <dbReference type="SMART" id="SM00244"/>
    </source>
</evidence>
<accession>A0A2G5CUN6</accession>
<dbReference type="Pfam" id="PF16200">
    <property type="entry name" value="Band_7_C"/>
    <property type="match status" value="1"/>
</dbReference>
<evidence type="ECO:0000313" key="7">
    <source>
        <dbReference type="Proteomes" id="UP000230069"/>
    </source>
</evidence>
<comment type="similarity">
    <text evidence="2">Belongs to the band 7/mec-2 family.</text>
</comment>
<feature type="compositionally biased region" description="Polar residues" evidence="4">
    <location>
        <begin position="401"/>
        <end position="410"/>
    </location>
</feature>
<dbReference type="GO" id="GO:0016020">
    <property type="term" value="C:membrane"/>
    <property type="evidence" value="ECO:0007669"/>
    <property type="project" value="InterPro"/>
</dbReference>
<evidence type="ECO:0000256" key="3">
    <source>
        <dbReference type="ARBA" id="ARBA00023128"/>
    </source>
</evidence>
<feature type="domain" description="Band 7" evidence="5">
    <location>
        <begin position="66"/>
        <end position="224"/>
    </location>
</feature>
<keyword evidence="7" id="KW-1185">Reference proteome</keyword>
<comment type="subcellular location">
    <subcellularLocation>
        <location evidence="1">Mitochondrion</location>
    </subcellularLocation>
</comment>
<dbReference type="AlphaFoldDB" id="A0A2G5CUN6"/>
<dbReference type="PRINTS" id="PR00721">
    <property type="entry name" value="STOMATIN"/>
</dbReference>
<dbReference type="InterPro" id="IPR032435">
    <property type="entry name" value="STML2-like_C"/>
</dbReference>
<proteinExistence type="inferred from homology"/>
<dbReference type="GO" id="GO:0007005">
    <property type="term" value="P:mitochondrion organization"/>
    <property type="evidence" value="ECO:0007669"/>
    <property type="project" value="TreeGrafter"/>
</dbReference>
<dbReference type="Pfam" id="PF01145">
    <property type="entry name" value="Band_7"/>
    <property type="match status" value="1"/>
</dbReference>
<gene>
    <name evidence="6" type="ORF">AQUCO_03700312v1</name>
</gene>
<keyword evidence="3" id="KW-0496">Mitochondrion</keyword>
<dbReference type="FunCoup" id="A0A2G5CUN6">
    <property type="interactions" value="3362"/>
</dbReference>
<feature type="compositionally biased region" description="Basic and acidic residues" evidence="4">
    <location>
        <begin position="378"/>
        <end position="396"/>
    </location>
</feature>
<dbReference type="InterPro" id="IPR036013">
    <property type="entry name" value="Band_7/SPFH_dom_sf"/>
</dbReference>
<dbReference type="Gene3D" id="3.30.479.30">
    <property type="entry name" value="Band 7 domain"/>
    <property type="match status" value="1"/>
</dbReference>
<reference evidence="6 7" key="1">
    <citation type="submission" date="2017-09" db="EMBL/GenBank/DDBJ databases">
        <title>WGS assembly of Aquilegia coerulea Goldsmith.</title>
        <authorList>
            <person name="Hodges S."/>
            <person name="Kramer E."/>
            <person name="Nordborg M."/>
            <person name="Tomkins J."/>
            <person name="Borevitz J."/>
            <person name="Derieg N."/>
            <person name="Yan J."/>
            <person name="Mihaltcheva S."/>
            <person name="Hayes R.D."/>
            <person name="Rokhsar D."/>
        </authorList>
    </citation>
    <scope>NUCLEOTIDE SEQUENCE [LARGE SCALE GENOMIC DNA]</scope>
    <source>
        <strain evidence="7">cv. Goldsmith</strain>
    </source>
</reference>
<dbReference type="InterPro" id="IPR001972">
    <property type="entry name" value="Stomatin_HflK_fam"/>
</dbReference>